<dbReference type="EMBL" id="PFDW01000074">
    <property type="protein sequence ID" value="PJE57869.1"/>
    <property type="molecule type" value="Genomic_DNA"/>
</dbReference>
<gene>
    <name evidence="1" type="ORF">COU81_03685</name>
</gene>
<dbReference type="AlphaFoldDB" id="A0A2M8KD70"/>
<evidence type="ECO:0000313" key="1">
    <source>
        <dbReference type="EMBL" id="PJE57869.1"/>
    </source>
</evidence>
<name>A0A2M8KD70_9BACT</name>
<proteinExistence type="predicted"/>
<evidence type="ECO:0000313" key="2">
    <source>
        <dbReference type="Proteomes" id="UP000231450"/>
    </source>
</evidence>
<dbReference type="Proteomes" id="UP000231450">
    <property type="component" value="Unassembled WGS sequence"/>
</dbReference>
<sequence length="165" mass="18997">MTQDWLKKFSIDCALGFNVEDTIENRDPVLQTAVEISNKKEKAFVKMGSIGFRFDPNRALSVSRWQGCFYGQLETSLLDVEFKNNWYLDRASFELEITSKRFFNDKIVLLLNLENSIFGAGSSGSYCKSSLKITYFCKSFNVEAEQRYNDSQKDSSTLVLLKKIF</sequence>
<protein>
    <submittedName>
        <fullName evidence="1">Uncharacterized protein</fullName>
    </submittedName>
</protein>
<comment type="caution">
    <text evidence="1">The sequence shown here is derived from an EMBL/GenBank/DDBJ whole genome shotgun (WGS) entry which is preliminary data.</text>
</comment>
<accession>A0A2M8KD70</accession>
<reference evidence="2" key="1">
    <citation type="submission" date="2017-09" db="EMBL/GenBank/DDBJ databases">
        <title>Depth-based differentiation of microbial function through sediment-hosted aquifers and enrichment of novel symbionts in the deep terrestrial subsurface.</title>
        <authorList>
            <person name="Probst A.J."/>
            <person name="Ladd B."/>
            <person name="Jarett J.K."/>
            <person name="Geller-Mcgrath D.E."/>
            <person name="Sieber C.M.K."/>
            <person name="Emerson J.B."/>
            <person name="Anantharaman K."/>
            <person name="Thomas B.C."/>
            <person name="Malmstrom R."/>
            <person name="Stieglmeier M."/>
            <person name="Klingl A."/>
            <person name="Woyke T."/>
            <person name="Ryan C.M."/>
            <person name="Banfield J.F."/>
        </authorList>
    </citation>
    <scope>NUCLEOTIDE SEQUENCE [LARGE SCALE GENOMIC DNA]</scope>
</reference>
<organism evidence="1 2">
    <name type="scientific">Candidatus Portnoybacteria bacterium CG10_big_fil_rev_8_21_14_0_10_36_7</name>
    <dbReference type="NCBI Taxonomy" id="1974812"/>
    <lineage>
        <taxon>Bacteria</taxon>
        <taxon>Candidatus Portnoyibacteriota</taxon>
    </lineage>
</organism>